<keyword evidence="4 7" id="KW-0378">Hydrolase</keyword>
<evidence type="ECO:0000256" key="1">
    <source>
        <dbReference type="ARBA" id="ARBA00008023"/>
    </source>
</evidence>
<sequence length="206" mass="22878">MTKLLIATTNQGKVKELNQLLKDTDYEIVSLADLENPPHVQETGRTFEQNAKLKARALAEYSQLPTIADDSGLCVQALHNAPGVFSARYAGEPQNPARNNAKLLSELGGVPDEKRQASFHTTIVVSFPNQPDHDLVVEGELTGRITAIPRGDAGFGYDPLFFVEDKQKTLAQMTLDEKNEISHRGLAFKQLAEQLPQWLKDRQKND</sequence>
<dbReference type="PANTHER" id="PTHR11067:SF9">
    <property type="entry name" value="INOSINE TRIPHOSPHATE PYROPHOSPHATASE"/>
    <property type="match status" value="1"/>
</dbReference>
<comment type="function">
    <text evidence="7">Pyrophosphatase that catalyzes the hydrolysis of nucleoside triphosphates to their monophosphate derivatives, with a high preference for the non-canonical purine nucleotides XTP (xanthosine triphosphate), dITP (deoxyinosine triphosphate) and ITP. Seems to function as a house-cleaning enzyme that removes non-canonical purine nucleotides from the nucleotide pool, thus preventing their incorporation into DNA/RNA and avoiding chromosomal lesions.</text>
</comment>
<dbReference type="EC" id="3.6.1.66" evidence="7"/>
<dbReference type="InterPro" id="IPR029001">
    <property type="entry name" value="ITPase-like_fam"/>
</dbReference>
<evidence type="ECO:0000256" key="2">
    <source>
        <dbReference type="ARBA" id="ARBA00022723"/>
    </source>
</evidence>
<evidence type="ECO:0000256" key="5">
    <source>
        <dbReference type="ARBA" id="ARBA00022842"/>
    </source>
</evidence>
<name>A0ABU8SIE0_9LACO</name>
<evidence type="ECO:0000256" key="4">
    <source>
        <dbReference type="ARBA" id="ARBA00022801"/>
    </source>
</evidence>
<evidence type="ECO:0000256" key="6">
    <source>
        <dbReference type="ARBA" id="ARBA00023080"/>
    </source>
</evidence>
<dbReference type="EMBL" id="JAWMWG010000001">
    <property type="protein sequence ID" value="MEJ6348693.1"/>
    <property type="molecule type" value="Genomic_DNA"/>
</dbReference>
<feature type="binding site" evidence="7">
    <location>
        <position position="178"/>
    </location>
    <ligand>
        <name>substrate</name>
    </ligand>
</feature>
<dbReference type="InterPro" id="IPR020922">
    <property type="entry name" value="dITP/XTP_pyrophosphatase"/>
</dbReference>
<dbReference type="GO" id="GO:0036220">
    <property type="term" value="F:ITP diphosphatase activity"/>
    <property type="evidence" value="ECO:0007669"/>
    <property type="project" value="UniProtKB-EC"/>
</dbReference>
<comment type="similarity">
    <text evidence="1 7 8">Belongs to the HAM1 NTPase family.</text>
</comment>
<feature type="binding site" evidence="7">
    <location>
        <position position="71"/>
    </location>
    <ligand>
        <name>substrate</name>
    </ligand>
</feature>
<comment type="caution">
    <text evidence="7">Lacks conserved residue(s) required for the propagation of feature annotation.</text>
</comment>
<feature type="binding site" evidence="7">
    <location>
        <begin position="155"/>
        <end position="158"/>
    </location>
    <ligand>
        <name>substrate</name>
    </ligand>
</feature>
<accession>A0ABU8SIE0</accession>
<dbReference type="Proteomes" id="UP001377804">
    <property type="component" value="Unassembled WGS sequence"/>
</dbReference>
<gene>
    <name evidence="9" type="ORF">R4Y45_05590</name>
</gene>
<proteinExistence type="inferred from homology"/>
<feature type="binding site" evidence="7">
    <location>
        <position position="70"/>
    </location>
    <ligand>
        <name>Mg(2+)</name>
        <dbReference type="ChEBI" id="CHEBI:18420"/>
    </ligand>
</feature>
<evidence type="ECO:0000313" key="10">
    <source>
        <dbReference type="Proteomes" id="UP001377804"/>
    </source>
</evidence>
<dbReference type="NCBIfam" id="NF011397">
    <property type="entry name" value="PRK14822.1"/>
    <property type="match status" value="1"/>
</dbReference>
<dbReference type="NCBIfam" id="TIGR00042">
    <property type="entry name" value="RdgB/HAM1 family non-canonical purine NTP pyrophosphatase"/>
    <property type="match status" value="1"/>
</dbReference>
<evidence type="ECO:0000313" key="9">
    <source>
        <dbReference type="EMBL" id="MEJ6348693.1"/>
    </source>
</evidence>
<keyword evidence="2 7" id="KW-0479">Metal-binding</keyword>
<dbReference type="Pfam" id="PF01725">
    <property type="entry name" value="Ham1p_like"/>
    <property type="match status" value="1"/>
</dbReference>
<keyword evidence="3 7" id="KW-0547">Nucleotide-binding</keyword>
<protein>
    <recommendedName>
        <fullName evidence="7">dITP/XTP pyrophosphatase</fullName>
        <ecNumber evidence="7">3.6.1.66</ecNumber>
    </recommendedName>
    <alternativeName>
        <fullName evidence="7">Non-canonical purine NTP pyrophosphatase</fullName>
    </alternativeName>
    <alternativeName>
        <fullName evidence="7">Non-standard purine NTP pyrophosphatase</fullName>
    </alternativeName>
    <alternativeName>
        <fullName evidence="7">Nucleoside-triphosphate diphosphatase</fullName>
    </alternativeName>
    <alternativeName>
        <fullName evidence="7">Nucleoside-triphosphate pyrophosphatase</fullName>
        <shortName evidence="7">NTPase</shortName>
    </alternativeName>
</protein>
<dbReference type="RefSeq" id="WP_339970117.1">
    <property type="nucleotide sequence ID" value="NZ_JAWMWG010000001.1"/>
</dbReference>
<comment type="catalytic activity">
    <reaction evidence="7">
        <text>ITP + H2O = IMP + diphosphate + H(+)</text>
        <dbReference type="Rhea" id="RHEA:29399"/>
        <dbReference type="ChEBI" id="CHEBI:15377"/>
        <dbReference type="ChEBI" id="CHEBI:15378"/>
        <dbReference type="ChEBI" id="CHEBI:33019"/>
        <dbReference type="ChEBI" id="CHEBI:58053"/>
        <dbReference type="ChEBI" id="CHEBI:61402"/>
        <dbReference type="EC" id="3.6.1.66"/>
    </reaction>
</comment>
<dbReference type="HAMAP" id="MF_01405">
    <property type="entry name" value="Non_canon_purine_NTPase"/>
    <property type="match status" value="1"/>
</dbReference>
<dbReference type="PANTHER" id="PTHR11067">
    <property type="entry name" value="INOSINE TRIPHOSPHATE PYROPHOSPHATASE/HAM1 PROTEIN"/>
    <property type="match status" value="1"/>
</dbReference>
<evidence type="ECO:0000256" key="8">
    <source>
        <dbReference type="RuleBase" id="RU003781"/>
    </source>
</evidence>
<dbReference type="CDD" id="cd00515">
    <property type="entry name" value="HAM1"/>
    <property type="match status" value="1"/>
</dbReference>
<feature type="binding site" evidence="7">
    <location>
        <begin position="8"/>
        <end position="13"/>
    </location>
    <ligand>
        <name>substrate</name>
    </ligand>
</feature>
<evidence type="ECO:0000256" key="7">
    <source>
        <dbReference type="HAMAP-Rule" id="MF_01405"/>
    </source>
</evidence>
<evidence type="ECO:0000256" key="3">
    <source>
        <dbReference type="ARBA" id="ARBA00022741"/>
    </source>
</evidence>
<reference evidence="9 10" key="1">
    <citation type="submission" date="2023-10" db="EMBL/GenBank/DDBJ databases">
        <title>Holzapfeliella saturejae sp. nov. isolated from Satureja montana flowers.</title>
        <authorList>
            <person name="Alcantara C."/>
            <person name="Zuniga M."/>
            <person name="Landete J.M."/>
            <person name="Monedero V."/>
        </authorList>
    </citation>
    <scope>NUCLEOTIDE SEQUENCE [LARGE SCALE GENOMIC DNA]</scope>
    <source>
        <strain evidence="9 10">He02</strain>
    </source>
</reference>
<dbReference type="Gene3D" id="3.90.950.10">
    <property type="match status" value="1"/>
</dbReference>
<comment type="caution">
    <text evidence="9">The sequence shown here is derived from an EMBL/GenBank/DDBJ whole genome shotgun (WGS) entry which is preliminary data.</text>
</comment>
<dbReference type="SUPFAM" id="SSF52972">
    <property type="entry name" value="ITPase-like"/>
    <property type="match status" value="1"/>
</dbReference>
<comment type="cofactor">
    <cofactor evidence="7">
        <name>Mg(2+)</name>
        <dbReference type="ChEBI" id="CHEBI:18420"/>
    </cofactor>
    <text evidence="7">Binds 1 Mg(2+) ion per subunit.</text>
</comment>
<comment type="catalytic activity">
    <reaction evidence="7">
        <text>XTP + H2O = XMP + diphosphate + H(+)</text>
        <dbReference type="Rhea" id="RHEA:28610"/>
        <dbReference type="ChEBI" id="CHEBI:15377"/>
        <dbReference type="ChEBI" id="CHEBI:15378"/>
        <dbReference type="ChEBI" id="CHEBI:33019"/>
        <dbReference type="ChEBI" id="CHEBI:57464"/>
        <dbReference type="ChEBI" id="CHEBI:61314"/>
        <dbReference type="EC" id="3.6.1.66"/>
    </reaction>
</comment>
<keyword evidence="6 7" id="KW-0546">Nucleotide metabolism</keyword>
<comment type="subunit">
    <text evidence="7">Homodimer.</text>
</comment>
<feature type="binding site" evidence="7">
    <location>
        <begin position="183"/>
        <end position="184"/>
    </location>
    <ligand>
        <name>substrate</name>
    </ligand>
</feature>
<keyword evidence="10" id="KW-1185">Reference proteome</keyword>
<keyword evidence="5 7" id="KW-0460">Magnesium</keyword>
<feature type="active site" description="Proton acceptor" evidence="7">
    <location>
        <position position="70"/>
    </location>
</feature>
<dbReference type="InterPro" id="IPR002637">
    <property type="entry name" value="RdgB/HAM1"/>
</dbReference>
<comment type="catalytic activity">
    <reaction evidence="7">
        <text>dITP + H2O = dIMP + diphosphate + H(+)</text>
        <dbReference type="Rhea" id="RHEA:28342"/>
        <dbReference type="ChEBI" id="CHEBI:15377"/>
        <dbReference type="ChEBI" id="CHEBI:15378"/>
        <dbReference type="ChEBI" id="CHEBI:33019"/>
        <dbReference type="ChEBI" id="CHEBI:61194"/>
        <dbReference type="ChEBI" id="CHEBI:61382"/>
        <dbReference type="EC" id="3.6.1.66"/>
    </reaction>
</comment>
<organism evidence="9 10">
    <name type="scientific">Holzapfeliella saturejae</name>
    <dbReference type="NCBI Taxonomy" id="3082953"/>
    <lineage>
        <taxon>Bacteria</taxon>
        <taxon>Bacillati</taxon>
        <taxon>Bacillota</taxon>
        <taxon>Bacilli</taxon>
        <taxon>Lactobacillales</taxon>
        <taxon>Lactobacillaceae</taxon>
        <taxon>Holzapfeliella</taxon>
    </lineage>
</organism>